<dbReference type="SUPFAM" id="SSF57667">
    <property type="entry name" value="beta-beta-alpha zinc fingers"/>
    <property type="match status" value="1"/>
</dbReference>
<evidence type="ECO:0000313" key="5">
    <source>
        <dbReference type="Proteomes" id="UP000326565"/>
    </source>
</evidence>
<dbReference type="GO" id="GO:0000398">
    <property type="term" value="P:mRNA splicing, via spliceosome"/>
    <property type="evidence" value="ECO:0007669"/>
    <property type="project" value="InterPro"/>
</dbReference>
<dbReference type="EMBL" id="ML732412">
    <property type="protein sequence ID" value="KAB8068169.1"/>
    <property type="molecule type" value="Genomic_DNA"/>
</dbReference>
<sequence>MAEYWKSAPRHWCKQCKIFIRDTAFEKAQHEATGKHQGNLKRFLRDIHRDNERQQRETQRAKSEVERLKQTVTGHAPGKDGTLAPWKQAPAAPTGPERPVSLEERKKQMAQLAEMGVAIPTEFRGDMALAGEWQTVSERVIGGEKTGSSLGVRKRKLEADEEEDEAKREAERFVSKGWGSRTRVYPGAQDDTDLDALLETTKDIKRAKPSASDVAAKESDKEAAAVPAKDEGDVGAAELDQAPQTEKGGFEAVVEPSAPAVKSEPEEATASVVFKKRKPKVMRK</sequence>
<keyword evidence="1" id="KW-0863">Zinc-finger</keyword>
<feature type="region of interest" description="Disordered" evidence="2">
    <location>
        <begin position="51"/>
        <end position="105"/>
    </location>
</feature>
<dbReference type="OrthoDB" id="191651at2759"/>
<evidence type="ECO:0000259" key="3">
    <source>
        <dbReference type="SMART" id="SM00451"/>
    </source>
</evidence>
<feature type="domain" description="U1-type" evidence="3">
    <location>
        <begin position="8"/>
        <end position="43"/>
    </location>
</feature>
<accession>A0A5N5WIQ8</accession>
<organism evidence="4 5">
    <name type="scientific">Aspergillus leporis</name>
    <dbReference type="NCBI Taxonomy" id="41062"/>
    <lineage>
        <taxon>Eukaryota</taxon>
        <taxon>Fungi</taxon>
        <taxon>Dikarya</taxon>
        <taxon>Ascomycota</taxon>
        <taxon>Pezizomycotina</taxon>
        <taxon>Eurotiomycetes</taxon>
        <taxon>Eurotiomycetidae</taxon>
        <taxon>Eurotiales</taxon>
        <taxon>Aspergillaceae</taxon>
        <taxon>Aspergillus</taxon>
        <taxon>Aspergillus subgen. Circumdati</taxon>
    </lineage>
</organism>
<dbReference type="InterPro" id="IPR036236">
    <property type="entry name" value="Znf_C2H2_sf"/>
</dbReference>
<dbReference type="PANTHER" id="PTHR13173:SF10">
    <property type="entry name" value="WW DOMAIN-BINDING PROTEIN 4"/>
    <property type="match status" value="1"/>
</dbReference>
<dbReference type="SMART" id="SM00451">
    <property type="entry name" value="ZnF_U1"/>
    <property type="match status" value="1"/>
</dbReference>
<protein>
    <recommendedName>
        <fullName evidence="3">U1-type domain-containing protein</fullName>
    </recommendedName>
</protein>
<dbReference type="GO" id="GO:0003723">
    <property type="term" value="F:RNA binding"/>
    <property type="evidence" value="ECO:0007669"/>
    <property type="project" value="TreeGrafter"/>
</dbReference>
<feature type="region of interest" description="Disordered" evidence="2">
    <location>
        <begin position="206"/>
        <end position="270"/>
    </location>
</feature>
<evidence type="ECO:0000256" key="1">
    <source>
        <dbReference type="ARBA" id="ARBA00022771"/>
    </source>
</evidence>
<name>A0A5N5WIQ8_9EURO</name>
<dbReference type="InterPro" id="IPR040023">
    <property type="entry name" value="WBP4"/>
</dbReference>
<dbReference type="GO" id="GO:0071011">
    <property type="term" value="C:precatalytic spliceosome"/>
    <property type="evidence" value="ECO:0007669"/>
    <property type="project" value="TreeGrafter"/>
</dbReference>
<feature type="compositionally biased region" description="Basic and acidic residues" evidence="2">
    <location>
        <begin position="51"/>
        <end position="69"/>
    </location>
</feature>
<evidence type="ECO:0000313" key="4">
    <source>
        <dbReference type="EMBL" id="KAB8068169.1"/>
    </source>
</evidence>
<evidence type="ECO:0000256" key="2">
    <source>
        <dbReference type="SAM" id="MobiDB-lite"/>
    </source>
</evidence>
<dbReference type="PANTHER" id="PTHR13173">
    <property type="entry name" value="WW DOMAIN BINDING PROTEIN 4"/>
    <property type="match status" value="1"/>
</dbReference>
<keyword evidence="5" id="KW-1185">Reference proteome</keyword>
<dbReference type="GO" id="GO:0008270">
    <property type="term" value="F:zinc ion binding"/>
    <property type="evidence" value="ECO:0007669"/>
    <property type="project" value="UniProtKB-KW"/>
</dbReference>
<keyword evidence="1" id="KW-0479">Metal-binding</keyword>
<reference evidence="4 5" key="1">
    <citation type="submission" date="2019-04" db="EMBL/GenBank/DDBJ databases">
        <title>Friends and foes A comparative genomics study of 23 Aspergillus species from section Flavi.</title>
        <authorList>
            <consortium name="DOE Joint Genome Institute"/>
            <person name="Kjaerbolling I."/>
            <person name="Vesth T."/>
            <person name="Frisvad J.C."/>
            <person name="Nybo J.L."/>
            <person name="Theobald S."/>
            <person name="Kildgaard S."/>
            <person name="Isbrandt T."/>
            <person name="Kuo A."/>
            <person name="Sato A."/>
            <person name="Lyhne E.K."/>
            <person name="Kogle M.E."/>
            <person name="Wiebenga A."/>
            <person name="Kun R.S."/>
            <person name="Lubbers R.J."/>
            <person name="Makela M.R."/>
            <person name="Barry K."/>
            <person name="Chovatia M."/>
            <person name="Clum A."/>
            <person name="Daum C."/>
            <person name="Haridas S."/>
            <person name="He G."/>
            <person name="LaButti K."/>
            <person name="Lipzen A."/>
            <person name="Mondo S."/>
            <person name="Riley R."/>
            <person name="Salamov A."/>
            <person name="Simmons B.A."/>
            <person name="Magnuson J.K."/>
            <person name="Henrissat B."/>
            <person name="Mortensen U.H."/>
            <person name="Larsen T.O."/>
            <person name="Devries R.P."/>
            <person name="Grigoriev I.V."/>
            <person name="Machida M."/>
            <person name="Baker S.E."/>
            <person name="Andersen M.R."/>
        </authorList>
    </citation>
    <scope>NUCLEOTIDE SEQUENCE [LARGE SCALE GENOMIC DNA]</scope>
    <source>
        <strain evidence="4 5">CBS 151.66</strain>
    </source>
</reference>
<dbReference type="AlphaFoldDB" id="A0A5N5WIQ8"/>
<proteinExistence type="predicted"/>
<feature type="compositionally biased region" description="Basic and acidic residues" evidence="2">
    <location>
        <begin position="215"/>
        <end position="232"/>
    </location>
</feature>
<keyword evidence="1" id="KW-0862">Zinc</keyword>
<dbReference type="Proteomes" id="UP000326565">
    <property type="component" value="Unassembled WGS sequence"/>
</dbReference>
<gene>
    <name evidence="4" type="ORF">BDV29DRAFT_185007</name>
</gene>
<dbReference type="InterPro" id="IPR003604">
    <property type="entry name" value="Matrin/U1-like-C_Znf_C2H2"/>
</dbReference>